<feature type="non-terminal residue" evidence="1">
    <location>
        <position position="1"/>
    </location>
</feature>
<organism evidence="1">
    <name type="scientific">uncultured Solirubrobacteraceae bacterium</name>
    <dbReference type="NCBI Taxonomy" id="1162706"/>
    <lineage>
        <taxon>Bacteria</taxon>
        <taxon>Bacillati</taxon>
        <taxon>Actinomycetota</taxon>
        <taxon>Thermoleophilia</taxon>
        <taxon>Solirubrobacterales</taxon>
        <taxon>Solirubrobacteraceae</taxon>
        <taxon>environmental samples</taxon>
    </lineage>
</organism>
<gene>
    <name evidence="1" type="ORF">AVDCRST_MAG30-606</name>
</gene>
<name>A0A6J4RSD9_9ACTN</name>
<proteinExistence type="predicted"/>
<dbReference type="EMBL" id="CADCVS010000098">
    <property type="protein sequence ID" value="CAA9477959.1"/>
    <property type="molecule type" value="Genomic_DNA"/>
</dbReference>
<evidence type="ECO:0000313" key="1">
    <source>
        <dbReference type="EMBL" id="CAA9477959.1"/>
    </source>
</evidence>
<protein>
    <submittedName>
        <fullName evidence="1">Uncharacterized protein</fullName>
    </submittedName>
</protein>
<accession>A0A6J4RSD9</accession>
<dbReference type="AlphaFoldDB" id="A0A6J4RSD9"/>
<reference evidence="1" key="1">
    <citation type="submission" date="2020-02" db="EMBL/GenBank/DDBJ databases">
        <authorList>
            <person name="Meier V. D."/>
        </authorList>
    </citation>
    <scope>NUCLEOTIDE SEQUENCE</scope>
    <source>
        <strain evidence="1">AVDCRST_MAG30</strain>
    </source>
</reference>
<sequence>AVTITSPGAAPAAAAMVGALRAEAARFAMARTAGERPPASA</sequence>